<proteinExistence type="predicted"/>
<dbReference type="OrthoDB" id="2679898at2"/>
<accession>A0A511V7D2</accession>
<comment type="caution">
    <text evidence="1">The sequence shown here is derived from an EMBL/GenBank/DDBJ whole genome shotgun (WGS) entry which is preliminary data.</text>
</comment>
<name>A0A511V7D2_9BACL</name>
<dbReference type="RefSeq" id="WP_146810133.1">
    <property type="nucleotide sequence ID" value="NZ_BJXX01000101.1"/>
</dbReference>
<dbReference type="Proteomes" id="UP000321157">
    <property type="component" value="Unassembled WGS sequence"/>
</dbReference>
<organism evidence="1 2">
    <name type="scientific">Aneurinibacillus danicus</name>
    <dbReference type="NCBI Taxonomy" id="267746"/>
    <lineage>
        <taxon>Bacteria</taxon>
        <taxon>Bacillati</taxon>
        <taxon>Bacillota</taxon>
        <taxon>Bacilli</taxon>
        <taxon>Bacillales</taxon>
        <taxon>Paenibacillaceae</taxon>
        <taxon>Aneurinibacillus group</taxon>
        <taxon>Aneurinibacillus</taxon>
    </lineage>
</organism>
<protein>
    <submittedName>
        <fullName evidence="1">Uncharacterized protein</fullName>
    </submittedName>
</protein>
<gene>
    <name evidence="1" type="ORF">ADA01nite_23360</name>
</gene>
<evidence type="ECO:0000313" key="2">
    <source>
        <dbReference type="Proteomes" id="UP000321157"/>
    </source>
</evidence>
<dbReference type="EMBL" id="BJXX01000101">
    <property type="protein sequence ID" value="GEN34876.1"/>
    <property type="molecule type" value="Genomic_DNA"/>
</dbReference>
<keyword evidence="2" id="KW-1185">Reference proteome</keyword>
<evidence type="ECO:0000313" key="1">
    <source>
        <dbReference type="EMBL" id="GEN34876.1"/>
    </source>
</evidence>
<dbReference type="AlphaFoldDB" id="A0A511V7D2"/>
<reference evidence="1 2" key="1">
    <citation type="submission" date="2019-07" db="EMBL/GenBank/DDBJ databases">
        <title>Whole genome shotgun sequence of Aneurinibacillus danicus NBRC 102444.</title>
        <authorList>
            <person name="Hosoyama A."/>
            <person name="Uohara A."/>
            <person name="Ohji S."/>
            <person name="Ichikawa N."/>
        </authorList>
    </citation>
    <scope>NUCLEOTIDE SEQUENCE [LARGE SCALE GENOMIC DNA]</scope>
    <source>
        <strain evidence="1 2">NBRC 102444</strain>
    </source>
</reference>
<sequence length="75" mass="8527">MRITFLDEDGDEYVIELSDGEGLLSALQKSRSIAFKHKWYNVGDIIRIACPDEKTEPEVIVSLINKTVMSNQEIL</sequence>